<evidence type="ECO:0000313" key="6">
    <source>
        <dbReference type="EMBL" id="WEA18981.1"/>
    </source>
</evidence>
<proteinExistence type="inferred from homology"/>
<dbReference type="InterPro" id="IPR005119">
    <property type="entry name" value="LysR_subst-bd"/>
</dbReference>
<sequence length="183" mass="19618">MFERVAGTGTNLTPAGQALAESAPRIFSLVDQARSATLAAAAGSLATMCVALSDGILPKRLAALLASSREERARLNLQLFDVPLAEQLNGLQHNLFDVGFACAPGKPHGLSSETLWQTELVVPLPLRHPLLVHKHVPLTELAACTLALFYPDLQSGLHQQVSSLLAGEAHHSPWRPRLAARRC</sequence>
<protein>
    <submittedName>
        <fullName evidence="6">LysR substrate-binding domain-containing protein</fullName>
    </submittedName>
</protein>
<reference evidence="6" key="1">
    <citation type="submission" date="2023-02" db="EMBL/GenBank/DDBJ databases">
        <title>tmexCD-toprJ-like cluster.</title>
        <authorList>
            <person name="Gao X."/>
            <person name="Wang C."/>
            <person name="Liu J."/>
        </authorList>
    </citation>
    <scope>NUCLEOTIDE SEQUENCE</scope>
    <source>
        <strain evidence="6">GDW21C697WI</strain>
    </source>
</reference>
<feature type="domain" description="LysR substrate-binding" evidence="5">
    <location>
        <begin position="47"/>
        <end position="168"/>
    </location>
</feature>
<dbReference type="GO" id="GO:0003700">
    <property type="term" value="F:DNA-binding transcription factor activity"/>
    <property type="evidence" value="ECO:0007669"/>
    <property type="project" value="TreeGrafter"/>
</dbReference>
<dbReference type="PANTHER" id="PTHR30346">
    <property type="entry name" value="TRANSCRIPTIONAL DUAL REGULATOR HCAR-RELATED"/>
    <property type="match status" value="1"/>
</dbReference>
<accession>A0AAJ5S0A8</accession>
<dbReference type="PANTHER" id="PTHR30346:SF0">
    <property type="entry name" value="HCA OPERON TRANSCRIPTIONAL ACTIVATOR HCAR"/>
    <property type="match status" value="1"/>
</dbReference>
<gene>
    <name evidence="6" type="ORF">PWA60_16945</name>
</gene>
<dbReference type="Proteomes" id="UP001217631">
    <property type="component" value="Chromosome"/>
</dbReference>
<organism evidence="6 7">
    <name type="scientific">Pseudomonas juntendi</name>
    <dbReference type="NCBI Taxonomy" id="2666183"/>
    <lineage>
        <taxon>Bacteria</taxon>
        <taxon>Pseudomonadati</taxon>
        <taxon>Pseudomonadota</taxon>
        <taxon>Gammaproteobacteria</taxon>
        <taxon>Pseudomonadales</taxon>
        <taxon>Pseudomonadaceae</taxon>
        <taxon>Pseudomonas</taxon>
    </lineage>
</organism>
<evidence type="ECO:0000259" key="5">
    <source>
        <dbReference type="Pfam" id="PF03466"/>
    </source>
</evidence>
<dbReference type="EMBL" id="CP118677">
    <property type="protein sequence ID" value="WEA18981.1"/>
    <property type="molecule type" value="Genomic_DNA"/>
</dbReference>
<evidence type="ECO:0000256" key="2">
    <source>
        <dbReference type="ARBA" id="ARBA00023015"/>
    </source>
</evidence>
<evidence type="ECO:0000256" key="1">
    <source>
        <dbReference type="ARBA" id="ARBA00009437"/>
    </source>
</evidence>
<keyword evidence="2" id="KW-0805">Transcription regulation</keyword>
<dbReference type="GO" id="GO:0032993">
    <property type="term" value="C:protein-DNA complex"/>
    <property type="evidence" value="ECO:0007669"/>
    <property type="project" value="TreeGrafter"/>
</dbReference>
<keyword evidence="3" id="KW-0238">DNA-binding</keyword>
<keyword evidence="4" id="KW-0804">Transcription</keyword>
<dbReference type="SUPFAM" id="SSF53850">
    <property type="entry name" value="Periplasmic binding protein-like II"/>
    <property type="match status" value="1"/>
</dbReference>
<dbReference type="AlphaFoldDB" id="A0AAJ5S0A8"/>
<evidence type="ECO:0000256" key="3">
    <source>
        <dbReference type="ARBA" id="ARBA00023125"/>
    </source>
</evidence>
<comment type="similarity">
    <text evidence="1">Belongs to the LysR transcriptional regulatory family.</text>
</comment>
<name>A0AAJ5S0A8_9PSED</name>
<evidence type="ECO:0000256" key="4">
    <source>
        <dbReference type="ARBA" id="ARBA00023163"/>
    </source>
</evidence>
<dbReference type="GO" id="GO:0003677">
    <property type="term" value="F:DNA binding"/>
    <property type="evidence" value="ECO:0007669"/>
    <property type="project" value="UniProtKB-KW"/>
</dbReference>
<dbReference type="Pfam" id="PF03466">
    <property type="entry name" value="LysR_substrate"/>
    <property type="match status" value="1"/>
</dbReference>
<evidence type="ECO:0000313" key="7">
    <source>
        <dbReference type="Proteomes" id="UP001217631"/>
    </source>
</evidence>
<dbReference type="Gene3D" id="3.40.190.10">
    <property type="entry name" value="Periplasmic binding protein-like II"/>
    <property type="match status" value="2"/>
</dbReference>
<dbReference type="RefSeq" id="WP_269812406.1">
    <property type="nucleotide sequence ID" value="NZ_CP118677.1"/>
</dbReference>